<reference evidence="2 3" key="1">
    <citation type="submission" date="2024-07" db="EMBL/GenBank/DDBJ databases">
        <title>Uliginosibacterium paludis KCTC:42655.</title>
        <authorList>
            <person name="Kim M.K."/>
        </authorList>
    </citation>
    <scope>NUCLEOTIDE SEQUENCE [LARGE SCALE GENOMIC DNA]</scope>
    <source>
        <strain evidence="2 3">KCTC 42655</strain>
    </source>
</reference>
<proteinExistence type="predicted"/>
<evidence type="ECO:0008006" key="4">
    <source>
        <dbReference type="Google" id="ProtNLM"/>
    </source>
</evidence>
<name>A0ABV2CPF9_9RHOO</name>
<comment type="caution">
    <text evidence="2">The sequence shown here is derived from an EMBL/GenBank/DDBJ whole genome shotgun (WGS) entry which is preliminary data.</text>
</comment>
<evidence type="ECO:0000313" key="3">
    <source>
        <dbReference type="Proteomes" id="UP001548590"/>
    </source>
</evidence>
<organism evidence="2 3">
    <name type="scientific">Uliginosibacterium paludis</name>
    <dbReference type="NCBI Taxonomy" id="1615952"/>
    <lineage>
        <taxon>Bacteria</taxon>
        <taxon>Pseudomonadati</taxon>
        <taxon>Pseudomonadota</taxon>
        <taxon>Betaproteobacteria</taxon>
        <taxon>Rhodocyclales</taxon>
        <taxon>Zoogloeaceae</taxon>
        <taxon>Uliginosibacterium</taxon>
    </lineage>
</organism>
<dbReference type="EMBL" id="JBEWLZ010000003">
    <property type="protein sequence ID" value="MET1489789.1"/>
    <property type="molecule type" value="Genomic_DNA"/>
</dbReference>
<evidence type="ECO:0000256" key="1">
    <source>
        <dbReference type="SAM" id="MobiDB-lite"/>
    </source>
</evidence>
<dbReference type="RefSeq" id="WP_345924872.1">
    <property type="nucleotide sequence ID" value="NZ_JBDIVF010000002.1"/>
</dbReference>
<accession>A0ABV2CPF9</accession>
<gene>
    <name evidence="2" type="ORF">ABVT11_08105</name>
</gene>
<protein>
    <recommendedName>
        <fullName evidence="4">Replication protein</fullName>
    </recommendedName>
</protein>
<feature type="region of interest" description="Disordered" evidence="1">
    <location>
        <begin position="88"/>
        <end position="128"/>
    </location>
</feature>
<sequence length="289" mass="32211">MTSTNPPSTPVSRSKTAALARTIDLVTKGYHFYCTGQCPARRLPALLRKFHERYNIGCSPAQRLTRKQKGLANAALVVFLPQWDASEDGADANNSGDASDSCLASQEETAQASDPAPRKASVQRHAGSVEDAVRDMPADVQVEWLLLVTKGTGAAHEQEQLCDVTDKQRLVFCRYELVRHSARGKAAWTWRRTRAEMGDLFALLEEQLKRRHVSSVALTLARIARQPGFAGVREQSWRLCQFARQHGYDGELPYLYFVQKVAHGERCLLQDRRGRLTQGAEARFFGLAG</sequence>
<evidence type="ECO:0000313" key="2">
    <source>
        <dbReference type="EMBL" id="MET1489789.1"/>
    </source>
</evidence>
<keyword evidence="3" id="KW-1185">Reference proteome</keyword>
<feature type="compositionally biased region" description="Polar residues" evidence="1">
    <location>
        <begin position="92"/>
        <end position="112"/>
    </location>
</feature>
<dbReference type="Proteomes" id="UP001548590">
    <property type="component" value="Unassembled WGS sequence"/>
</dbReference>